<dbReference type="Proteomes" id="UP000050360">
    <property type="component" value="Unassembled WGS sequence"/>
</dbReference>
<dbReference type="InterPro" id="IPR029057">
    <property type="entry name" value="PRTase-like"/>
</dbReference>
<proteinExistence type="predicted"/>
<comment type="caution">
    <text evidence="1">The sequence shown here is derived from an EMBL/GenBank/DDBJ whole genome shotgun (WGS) entry which is preliminary data.</text>
</comment>
<keyword evidence="1" id="KW-0808">Transferase</keyword>
<accession>A0A0P7ZFS5</accession>
<dbReference type="EMBL" id="LKCM01000137">
    <property type="protein sequence ID" value="KPQ43641.1"/>
    <property type="molecule type" value="Genomic_DNA"/>
</dbReference>
<dbReference type="AlphaFoldDB" id="A0A0P7ZFS5"/>
<keyword evidence="1" id="KW-0328">Glycosyltransferase</keyword>
<name>A0A0P7ZFS5_9EURY</name>
<dbReference type="InterPro" id="IPR000836">
    <property type="entry name" value="PRTase_dom"/>
</dbReference>
<dbReference type="GO" id="GO:0004588">
    <property type="term" value="F:orotate phosphoribosyltransferase activity"/>
    <property type="evidence" value="ECO:0007669"/>
    <property type="project" value="UniProtKB-EC"/>
</dbReference>
<gene>
    <name evidence="1" type="primary">pyrE_1</name>
    <name evidence="1" type="ORF">MPEBLZ_01827</name>
</gene>
<organism evidence="1 2">
    <name type="scientific">Candidatus Methanoperedens nitratireducens</name>
    <dbReference type="NCBI Taxonomy" id="1392998"/>
    <lineage>
        <taxon>Archaea</taxon>
        <taxon>Methanobacteriati</taxon>
        <taxon>Methanobacteriota</taxon>
        <taxon>Stenosarchaea group</taxon>
        <taxon>Methanomicrobia</taxon>
        <taxon>Methanosarcinales</taxon>
        <taxon>ANME-2 cluster</taxon>
        <taxon>Candidatus Methanoperedentaceae</taxon>
        <taxon>Candidatus Methanoperedens</taxon>
    </lineage>
</organism>
<dbReference type="CDD" id="cd06223">
    <property type="entry name" value="PRTases_typeI"/>
    <property type="match status" value="1"/>
</dbReference>
<dbReference type="Gene3D" id="3.40.50.2020">
    <property type="match status" value="1"/>
</dbReference>
<evidence type="ECO:0000313" key="2">
    <source>
        <dbReference type="Proteomes" id="UP000050360"/>
    </source>
</evidence>
<dbReference type="EC" id="2.4.2.10" evidence="1"/>
<dbReference type="SUPFAM" id="SSF53271">
    <property type="entry name" value="PRTase-like"/>
    <property type="match status" value="1"/>
</dbReference>
<reference evidence="1 2" key="1">
    <citation type="submission" date="2015-09" db="EMBL/GenBank/DDBJ databases">
        <title>A metagenomics-based metabolic model of nitrate-dependent anaerobic oxidation of methane by Methanoperedens-like archaea.</title>
        <authorList>
            <person name="Arshad A."/>
            <person name="Speth D.R."/>
            <person name="De Graaf R.M."/>
            <person name="Op Den Camp H.J."/>
            <person name="Jetten M.S."/>
            <person name="Welte C.U."/>
        </authorList>
    </citation>
    <scope>NUCLEOTIDE SEQUENCE [LARGE SCALE GENOMIC DNA]</scope>
</reference>
<evidence type="ECO:0000313" key="1">
    <source>
        <dbReference type="EMBL" id="KPQ43641.1"/>
    </source>
</evidence>
<protein>
    <submittedName>
        <fullName evidence="1">Orotate phosphoribosyltransferase</fullName>
        <ecNumber evidence="1">2.4.2.10</ecNumber>
    </submittedName>
</protein>
<sequence>MVEDVATTGGSVLKAIKLLKDEGVELIPLVRIGELLHGN</sequence>